<dbReference type="InterPro" id="IPR007110">
    <property type="entry name" value="Ig-like_dom"/>
</dbReference>
<evidence type="ECO:0000313" key="2">
    <source>
        <dbReference type="EMBL" id="KZS21781.1"/>
    </source>
</evidence>
<proteinExistence type="predicted"/>
<dbReference type="InterPro" id="IPR003598">
    <property type="entry name" value="Ig_sub2"/>
</dbReference>
<dbReference type="Pfam" id="PF07686">
    <property type="entry name" value="V-set"/>
    <property type="match status" value="1"/>
</dbReference>
<dbReference type="InterPro" id="IPR036179">
    <property type="entry name" value="Ig-like_dom_sf"/>
</dbReference>
<reference evidence="2 3" key="1">
    <citation type="submission" date="2016-03" db="EMBL/GenBank/DDBJ databases">
        <title>EvidentialGene: Evidence-directed Construction of Genes on Genomes.</title>
        <authorList>
            <person name="Gilbert D.G."/>
            <person name="Choi J.-H."/>
            <person name="Mockaitis K."/>
            <person name="Colbourne J."/>
            <person name="Pfrender M."/>
        </authorList>
    </citation>
    <scope>NUCLEOTIDE SEQUENCE [LARGE SCALE GENOMIC DNA]</scope>
    <source>
        <strain evidence="2 3">Xinb3</strain>
        <tissue evidence="2">Complete organism</tissue>
    </source>
</reference>
<dbReference type="InterPro" id="IPR013106">
    <property type="entry name" value="Ig_V-set"/>
</dbReference>
<dbReference type="STRING" id="35525.A0A162T081"/>
<feature type="domain" description="Ig-like" evidence="1">
    <location>
        <begin position="99"/>
        <end position="191"/>
    </location>
</feature>
<dbReference type="Gene3D" id="2.60.40.10">
    <property type="entry name" value="Immunoglobulins"/>
    <property type="match status" value="2"/>
</dbReference>
<dbReference type="InterPro" id="IPR003599">
    <property type="entry name" value="Ig_sub"/>
</dbReference>
<dbReference type="PROSITE" id="PS50835">
    <property type="entry name" value="IG_LIKE"/>
    <property type="match status" value="2"/>
</dbReference>
<protein>
    <submittedName>
        <fullName evidence="2">Putative Defective proboscis extension response 20</fullName>
    </submittedName>
</protein>
<dbReference type="FunFam" id="2.60.40.10:FF:003221">
    <property type="entry name" value="Si:ch73-296e2.3"/>
    <property type="match status" value="1"/>
</dbReference>
<gene>
    <name evidence="2" type="ORF">APZ42_011773</name>
</gene>
<keyword evidence="3" id="KW-1185">Reference proteome</keyword>
<dbReference type="OrthoDB" id="6354602at2759"/>
<name>A0A162T081_9CRUS</name>
<dbReference type="EMBL" id="LRGB01000024">
    <property type="protein sequence ID" value="KZS21781.1"/>
    <property type="molecule type" value="Genomic_DNA"/>
</dbReference>
<dbReference type="PANTHER" id="PTHR23279:SF3">
    <property type="entry name" value="DEFECTIVE PROBOSCIS EXTENSION RESPONSE 18"/>
    <property type="match status" value="1"/>
</dbReference>
<dbReference type="SMART" id="SM00408">
    <property type="entry name" value="IGc2"/>
    <property type="match status" value="2"/>
</dbReference>
<dbReference type="Pfam" id="PF00047">
    <property type="entry name" value="ig"/>
    <property type="match status" value="1"/>
</dbReference>
<dbReference type="AlphaFoldDB" id="A0A162T081"/>
<dbReference type="InterPro" id="IPR013151">
    <property type="entry name" value="Immunoglobulin_dom"/>
</dbReference>
<feature type="domain" description="Ig-like" evidence="1">
    <location>
        <begin position="241"/>
        <end position="339"/>
    </location>
</feature>
<dbReference type="GO" id="GO:0032589">
    <property type="term" value="C:neuron projection membrane"/>
    <property type="evidence" value="ECO:0007669"/>
    <property type="project" value="TreeGrafter"/>
</dbReference>
<sequence length="377" mass="42454">MAVVAKLWSGIVYGRLLVFLYLVVHHVRIGVAYETDTKDVWRDSDQAFAQGKCWQKDVLDLDAGWTSFRSSGQHHHHHHHHHHQYLPELEPMRVEMRPPYAIQSPNHQVTVKMAIAYGGVARLPCPVRQLGNKTVSWMKYSDDSVQLLTVGNGTYSNDNRLAIAWRYPGNWTLQISSLELHDTGCYQCQVNTHPPIGLFVYLHIRGEQYLSDISAGNSNPFPMRLSALRSAQEIRAQFECPAVAIVDEGNISISEAVFKNGALIRLVCQVRQADRNNFSLHWKIGSTILNHDTQRGGVSVKTERKGRDAVSWLLMARANSRDSGIYSCSVDNRSEAIVSVHVIQGEQQAAVQELTGVAVRHFSVWILLFVIGHSVLY</sequence>
<evidence type="ECO:0000313" key="3">
    <source>
        <dbReference type="Proteomes" id="UP000076858"/>
    </source>
</evidence>
<dbReference type="GO" id="GO:0050808">
    <property type="term" value="P:synapse organization"/>
    <property type="evidence" value="ECO:0007669"/>
    <property type="project" value="TreeGrafter"/>
</dbReference>
<accession>A0A162T081</accession>
<comment type="caution">
    <text evidence="2">The sequence shown here is derived from an EMBL/GenBank/DDBJ whole genome shotgun (WGS) entry which is preliminary data.</text>
</comment>
<dbReference type="InterPro" id="IPR037448">
    <property type="entry name" value="Zig-8"/>
</dbReference>
<dbReference type="PANTHER" id="PTHR23279">
    <property type="entry name" value="DEFECTIVE PROBOSCIS EXTENSION RESPONSE DPR -RELATED"/>
    <property type="match status" value="1"/>
</dbReference>
<dbReference type="SUPFAM" id="SSF48726">
    <property type="entry name" value="Immunoglobulin"/>
    <property type="match status" value="2"/>
</dbReference>
<evidence type="ECO:0000259" key="1">
    <source>
        <dbReference type="PROSITE" id="PS50835"/>
    </source>
</evidence>
<dbReference type="SMART" id="SM00409">
    <property type="entry name" value="IG"/>
    <property type="match status" value="2"/>
</dbReference>
<organism evidence="2 3">
    <name type="scientific">Daphnia magna</name>
    <dbReference type="NCBI Taxonomy" id="35525"/>
    <lineage>
        <taxon>Eukaryota</taxon>
        <taxon>Metazoa</taxon>
        <taxon>Ecdysozoa</taxon>
        <taxon>Arthropoda</taxon>
        <taxon>Crustacea</taxon>
        <taxon>Branchiopoda</taxon>
        <taxon>Diplostraca</taxon>
        <taxon>Cladocera</taxon>
        <taxon>Anomopoda</taxon>
        <taxon>Daphniidae</taxon>
        <taxon>Daphnia</taxon>
    </lineage>
</organism>
<dbReference type="InterPro" id="IPR013783">
    <property type="entry name" value="Ig-like_fold"/>
</dbReference>
<dbReference type="SMART" id="SM00406">
    <property type="entry name" value="IGv"/>
    <property type="match status" value="1"/>
</dbReference>
<dbReference type="Proteomes" id="UP000076858">
    <property type="component" value="Unassembled WGS sequence"/>
</dbReference>